<dbReference type="Pfam" id="PF09458">
    <property type="entry name" value="H_lectin"/>
    <property type="match status" value="1"/>
</dbReference>
<dbReference type="EMBL" id="KB730023">
    <property type="protein sequence ID" value="ENH74690.1"/>
    <property type="molecule type" value="Genomic_DNA"/>
</dbReference>
<dbReference type="Gene3D" id="2.60.40.2080">
    <property type="match status" value="1"/>
</dbReference>
<evidence type="ECO:0000259" key="1">
    <source>
        <dbReference type="Pfam" id="PF09458"/>
    </source>
</evidence>
<feature type="non-terminal residue" evidence="2">
    <location>
        <position position="1"/>
    </location>
</feature>
<sequence length="68" mass="7629">FNVTDIRPWDRPQLLNIGRANFPANAFQKPPLILIGLNSLDIDCHQNLRVKLGATNISASGMDWRINS</sequence>
<proteinExistence type="predicted"/>
<organism evidence="2 3">
    <name type="scientific">Fusarium oxysporum f. sp. cubense (strain race 1)</name>
    <name type="common">Panama disease fungus</name>
    <dbReference type="NCBI Taxonomy" id="1229664"/>
    <lineage>
        <taxon>Eukaryota</taxon>
        <taxon>Fungi</taxon>
        <taxon>Dikarya</taxon>
        <taxon>Ascomycota</taxon>
        <taxon>Pezizomycotina</taxon>
        <taxon>Sordariomycetes</taxon>
        <taxon>Hypocreomycetidae</taxon>
        <taxon>Hypocreales</taxon>
        <taxon>Nectriaceae</taxon>
        <taxon>Fusarium</taxon>
        <taxon>Fusarium oxysporum species complex</taxon>
    </lineage>
</organism>
<gene>
    <name evidence="2" type="ORF">FOC1_g10001365</name>
</gene>
<evidence type="ECO:0000313" key="2">
    <source>
        <dbReference type="EMBL" id="ENH74690.1"/>
    </source>
</evidence>
<dbReference type="VEuPathDB" id="FungiDB:FOC1_g10001365"/>
<dbReference type="OrthoDB" id="291007at2759"/>
<dbReference type="GO" id="GO:0030246">
    <property type="term" value="F:carbohydrate binding"/>
    <property type="evidence" value="ECO:0007669"/>
    <property type="project" value="InterPro"/>
</dbReference>
<dbReference type="InterPro" id="IPR019019">
    <property type="entry name" value="H-type_lectin_domain"/>
</dbReference>
<reference evidence="3" key="2">
    <citation type="journal article" date="2014" name="PLoS ONE">
        <title>Genome and Transcriptome Analysis of the Fungal Pathogen Fusarium oxysporum f. sp. cubense Causing Banana Vascular Wilt Disease.</title>
        <authorList>
            <person name="Guo L."/>
            <person name="Han L."/>
            <person name="Yang L."/>
            <person name="Zeng H."/>
            <person name="Fan D."/>
            <person name="Zhu Y."/>
            <person name="Feng Y."/>
            <person name="Wang G."/>
            <person name="Peng C."/>
            <person name="Jiang X."/>
            <person name="Zhou D."/>
            <person name="Ni P."/>
            <person name="Liang C."/>
            <person name="Liu L."/>
            <person name="Wang J."/>
            <person name="Mao C."/>
            <person name="Fang X."/>
            <person name="Peng M."/>
            <person name="Huang J."/>
        </authorList>
    </citation>
    <scope>NUCLEOTIDE SEQUENCE [LARGE SCALE GENOMIC DNA]</scope>
    <source>
        <strain evidence="3">race 1</strain>
    </source>
</reference>
<dbReference type="HOGENOM" id="CLU_2800912_0_0_1"/>
<evidence type="ECO:0000313" key="3">
    <source>
        <dbReference type="Proteomes" id="UP000016928"/>
    </source>
</evidence>
<dbReference type="Proteomes" id="UP000016928">
    <property type="component" value="Unassembled WGS sequence"/>
</dbReference>
<protein>
    <recommendedName>
        <fullName evidence="1">H-type lectin domain-containing protein</fullName>
    </recommendedName>
</protein>
<feature type="domain" description="H-type lectin" evidence="1">
    <location>
        <begin position="21"/>
        <end position="68"/>
    </location>
</feature>
<dbReference type="SUPFAM" id="SSF141086">
    <property type="entry name" value="Agglutinin HPA-like"/>
    <property type="match status" value="1"/>
</dbReference>
<dbReference type="AlphaFoldDB" id="N4UWZ6"/>
<reference evidence="3" key="1">
    <citation type="submission" date="2012-09" db="EMBL/GenBank/DDBJ databases">
        <title>Genome sequencing and comparative transcriptomics of race 1 and race 4 of banana pathogen: Fusarium oxysporum f. sp. cubense.</title>
        <authorList>
            <person name="Fang X."/>
            <person name="Huang J."/>
        </authorList>
    </citation>
    <scope>NUCLEOTIDE SEQUENCE [LARGE SCALE GENOMIC DNA]</scope>
    <source>
        <strain evidence="3">race 1</strain>
    </source>
</reference>
<name>N4UWZ6_FUSC1</name>
<dbReference type="InterPro" id="IPR037221">
    <property type="entry name" value="H-type_lectin_dom_sf"/>
</dbReference>
<dbReference type="GO" id="GO:0007155">
    <property type="term" value="P:cell adhesion"/>
    <property type="evidence" value="ECO:0007669"/>
    <property type="project" value="InterPro"/>
</dbReference>
<accession>N4UWZ6</accession>